<dbReference type="InterPro" id="IPR011010">
    <property type="entry name" value="DNA_brk_join_enz"/>
</dbReference>
<gene>
    <name evidence="2" type="ORF">AB5J55_31445</name>
</gene>
<accession>A0AB39N8Q5</accession>
<dbReference type="RefSeq" id="WP_369273842.1">
    <property type="nucleotide sequence ID" value="NZ_CP163432.1"/>
</dbReference>
<evidence type="ECO:0008006" key="3">
    <source>
        <dbReference type="Google" id="ProtNLM"/>
    </source>
</evidence>
<reference evidence="2" key="1">
    <citation type="submission" date="2024-07" db="EMBL/GenBank/DDBJ databases">
        <authorList>
            <person name="Yu S.T."/>
        </authorList>
    </citation>
    <scope>NUCLEOTIDE SEQUENCE</scope>
    <source>
        <strain evidence="2">R11</strain>
    </source>
</reference>
<evidence type="ECO:0000313" key="2">
    <source>
        <dbReference type="EMBL" id="XDQ13836.1"/>
    </source>
</evidence>
<name>A0AB39N8Q5_9ACTN</name>
<feature type="compositionally biased region" description="Basic residues" evidence="1">
    <location>
        <begin position="391"/>
        <end position="402"/>
    </location>
</feature>
<sequence length="413" mass="47056">MGVDLTYTCRKCGRSGDLYQAGCCSRCVLTERLTDLLSADDGTIHPDLELVRQALCAADRPRSLFSWLDRSKAPRLLMELAASGEPITHERLDEFPVTHATHYARELLVTAGVLPLRDEYLERQPVWVEQLLATAPEHHRKTAAPFAHWFLLRRLRQAHHRRGGKRVQGGTESILRSRLRRTLELLAWLDQQGITLGDFTQSDLDRWLVEGTSTRQNIRAFIVWARKHDLIGDLKVPLPGRAHPVTFIEDSERVAQLRRCIGDEGLSLWVRVAGALMLLFGLQGSRVLQLTKDDIVDDGASLQIDLSGRRLHLPPKLAHIVRRLRDQSETRWRLNQLADTRPWLMPGQSPSAPLARGLPQSEVPRVRPQRACWPQHCTPGSGRELAGIRPRGPHRHQRRQRRPVVELRQARLD</sequence>
<proteinExistence type="predicted"/>
<feature type="compositionally biased region" description="Basic and acidic residues" evidence="1">
    <location>
        <begin position="403"/>
        <end position="413"/>
    </location>
</feature>
<dbReference type="GO" id="GO:0003677">
    <property type="term" value="F:DNA binding"/>
    <property type="evidence" value="ECO:0007669"/>
    <property type="project" value="InterPro"/>
</dbReference>
<organism evidence="2">
    <name type="scientific">Streptomyces sp. R11</name>
    <dbReference type="NCBI Taxonomy" id="3238625"/>
    <lineage>
        <taxon>Bacteria</taxon>
        <taxon>Bacillati</taxon>
        <taxon>Actinomycetota</taxon>
        <taxon>Actinomycetes</taxon>
        <taxon>Kitasatosporales</taxon>
        <taxon>Streptomycetaceae</taxon>
        <taxon>Streptomyces</taxon>
    </lineage>
</organism>
<dbReference type="SUPFAM" id="SSF56349">
    <property type="entry name" value="DNA breaking-rejoining enzymes"/>
    <property type="match status" value="1"/>
</dbReference>
<dbReference type="AlphaFoldDB" id="A0AB39N8Q5"/>
<dbReference type="EMBL" id="CP163432">
    <property type="protein sequence ID" value="XDQ13836.1"/>
    <property type="molecule type" value="Genomic_DNA"/>
</dbReference>
<evidence type="ECO:0000256" key="1">
    <source>
        <dbReference type="SAM" id="MobiDB-lite"/>
    </source>
</evidence>
<feature type="region of interest" description="Disordered" evidence="1">
    <location>
        <begin position="375"/>
        <end position="413"/>
    </location>
</feature>
<protein>
    <recommendedName>
        <fullName evidence="3">Integrase</fullName>
    </recommendedName>
</protein>